<accession>A0A4S8FCD3</accession>
<dbReference type="Gene3D" id="3.40.190.10">
    <property type="entry name" value="Periplasmic binding protein-like II"/>
    <property type="match status" value="1"/>
</dbReference>
<dbReference type="RefSeq" id="WP_136571749.1">
    <property type="nucleotide sequence ID" value="NZ_STFG01000001.1"/>
</dbReference>
<dbReference type="InterPro" id="IPR005064">
    <property type="entry name" value="BUG"/>
</dbReference>
<dbReference type="Proteomes" id="UP000308917">
    <property type="component" value="Unassembled WGS sequence"/>
</dbReference>
<sequence>MFISIFKTQFLVQRIVALACAVGAATCVPVGTAWAQTDSFPDKTITFVVPFPPGGPTDAMARLLASEVGTVLGQTVVVDNKTGAGGNIGASAVARSAPDGYTIMFGTSGPLAINHSLYSKIDYDPRTSFAPILYVGYLPNVLVVRKDLPVSNVQELIALDKKDPGKLSYASSGNGASSHLAGVLFNGMAGTNLLHVPYRGTGPALADLLGSQVDMTFTDILTALPYIQSDKVKALGVATKNKSQAAPTIPTIAEQGLPAYDVSVFFGVVAPKGVPQARLDKLNAAFSQVLFSPKVQQSLSAQGLEIAQNHSPQYLASFIASELEKWRVVVEQAGAKLD</sequence>
<feature type="chain" id="PRO_5020194946" evidence="2">
    <location>
        <begin position="36"/>
        <end position="338"/>
    </location>
</feature>
<dbReference type="PIRSF" id="PIRSF017082">
    <property type="entry name" value="YflP"/>
    <property type="match status" value="1"/>
</dbReference>
<dbReference type="AlphaFoldDB" id="A0A4S8FCD3"/>
<organism evidence="3 4">
    <name type="scientific">Lampropedia puyangensis</name>
    <dbReference type="NCBI Taxonomy" id="1330072"/>
    <lineage>
        <taxon>Bacteria</taxon>
        <taxon>Pseudomonadati</taxon>
        <taxon>Pseudomonadota</taxon>
        <taxon>Betaproteobacteria</taxon>
        <taxon>Burkholderiales</taxon>
        <taxon>Comamonadaceae</taxon>
        <taxon>Lampropedia</taxon>
    </lineage>
</organism>
<evidence type="ECO:0000256" key="1">
    <source>
        <dbReference type="ARBA" id="ARBA00006987"/>
    </source>
</evidence>
<gene>
    <name evidence="3" type="ORF">E9531_00315</name>
</gene>
<dbReference type="PANTHER" id="PTHR42928">
    <property type="entry name" value="TRICARBOXYLATE-BINDING PROTEIN"/>
    <property type="match status" value="1"/>
</dbReference>
<dbReference type="Pfam" id="PF03401">
    <property type="entry name" value="TctC"/>
    <property type="match status" value="1"/>
</dbReference>
<evidence type="ECO:0000256" key="2">
    <source>
        <dbReference type="SAM" id="SignalP"/>
    </source>
</evidence>
<dbReference type="SUPFAM" id="SSF53850">
    <property type="entry name" value="Periplasmic binding protein-like II"/>
    <property type="match status" value="1"/>
</dbReference>
<comment type="caution">
    <text evidence="3">The sequence shown here is derived from an EMBL/GenBank/DDBJ whole genome shotgun (WGS) entry which is preliminary data.</text>
</comment>
<proteinExistence type="inferred from homology"/>
<keyword evidence="2" id="KW-0732">Signal</keyword>
<reference evidence="3 4" key="1">
    <citation type="journal article" date="2015" name="Antonie Van Leeuwenhoek">
        <title>Lampropedia puyangensis sp. nov., isolated from symptomatic bark of Populus ? euramericana canker and emended description of Lampropedia hyalina (Ehrenberg 1832) Lee et al. 2004.</title>
        <authorList>
            <person name="Li Y."/>
            <person name="Wang T."/>
            <person name="Piao C.G."/>
            <person name="Wang L.F."/>
            <person name="Tian G.Z."/>
            <person name="Zhu T.H."/>
            <person name="Guo M.W."/>
        </authorList>
    </citation>
    <scope>NUCLEOTIDE SEQUENCE [LARGE SCALE GENOMIC DNA]</scope>
    <source>
        <strain evidence="3 4">2-bin</strain>
    </source>
</reference>
<dbReference type="Gene3D" id="3.40.190.150">
    <property type="entry name" value="Bordetella uptake gene, domain 1"/>
    <property type="match status" value="1"/>
</dbReference>
<dbReference type="CDD" id="cd13578">
    <property type="entry name" value="PBP2_Bug27"/>
    <property type="match status" value="1"/>
</dbReference>
<dbReference type="InterPro" id="IPR042100">
    <property type="entry name" value="Bug_dom1"/>
</dbReference>
<name>A0A4S8FCD3_9BURK</name>
<dbReference type="EMBL" id="STFG01000001">
    <property type="protein sequence ID" value="THU05037.1"/>
    <property type="molecule type" value="Genomic_DNA"/>
</dbReference>
<dbReference type="OrthoDB" id="8678477at2"/>
<keyword evidence="4" id="KW-1185">Reference proteome</keyword>
<comment type="similarity">
    <text evidence="1">Belongs to the UPF0065 (bug) family.</text>
</comment>
<protein>
    <submittedName>
        <fullName evidence="3">Tripartite tricarboxylate transporter substrate binding protein</fullName>
    </submittedName>
</protein>
<evidence type="ECO:0000313" key="4">
    <source>
        <dbReference type="Proteomes" id="UP000308917"/>
    </source>
</evidence>
<dbReference type="PANTHER" id="PTHR42928:SF5">
    <property type="entry name" value="BLR1237 PROTEIN"/>
    <property type="match status" value="1"/>
</dbReference>
<feature type="signal peptide" evidence="2">
    <location>
        <begin position="1"/>
        <end position="35"/>
    </location>
</feature>
<evidence type="ECO:0000313" key="3">
    <source>
        <dbReference type="EMBL" id="THU05037.1"/>
    </source>
</evidence>